<sequence>MLYQSNLHSQFIREKNDEKLSKDFRLNKIQEDIKREKINSCMNVMNKINDKKKYDVIVVNINVDQMKIKTTYVA</sequence>
<gene>
    <name evidence="1" type="ORF">DERF_005870</name>
</gene>
<protein>
    <submittedName>
        <fullName evidence="1">Uncharacterized protein</fullName>
    </submittedName>
</protein>
<keyword evidence="2" id="KW-1185">Reference proteome</keyword>
<dbReference type="AlphaFoldDB" id="A0A922I6P8"/>
<reference evidence="1" key="1">
    <citation type="submission" date="2013-05" db="EMBL/GenBank/DDBJ databases">
        <authorList>
            <person name="Yim A.K.Y."/>
            <person name="Chan T.F."/>
            <person name="Ji K.M."/>
            <person name="Liu X.Y."/>
            <person name="Zhou J.W."/>
            <person name="Li R.Q."/>
            <person name="Yang K.Y."/>
            <person name="Li J."/>
            <person name="Li M."/>
            <person name="Law P.T.W."/>
            <person name="Wu Y.L."/>
            <person name="Cai Z.L."/>
            <person name="Qin H."/>
            <person name="Bao Y."/>
            <person name="Leung R.K.K."/>
            <person name="Ng P.K.S."/>
            <person name="Zou J."/>
            <person name="Zhong X.J."/>
            <person name="Ran P.X."/>
            <person name="Zhong N.S."/>
            <person name="Liu Z.G."/>
            <person name="Tsui S.K.W."/>
        </authorList>
    </citation>
    <scope>NUCLEOTIDE SEQUENCE</scope>
    <source>
        <strain evidence="1">Derf</strain>
        <tissue evidence="1">Whole organism</tissue>
    </source>
</reference>
<organism evidence="1 2">
    <name type="scientific">Dermatophagoides farinae</name>
    <name type="common">American house dust mite</name>
    <dbReference type="NCBI Taxonomy" id="6954"/>
    <lineage>
        <taxon>Eukaryota</taxon>
        <taxon>Metazoa</taxon>
        <taxon>Ecdysozoa</taxon>
        <taxon>Arthropoda</taxon>
        <taxon>Chelicerata</taxon>
        <taxon>Arachnida</taxon>
        <taxon>Acari</taxon>
        <taxon>Acariformes</taxon>
        <taxon>Sarcoptiformes</taxon>
        <taxon>Astigmata</taxon>
        <taxon>Psoroptidia</taxon>
        <taxon>Analgoidea</taxon>
        <taxon>Pyroglyphidae</taxon>
        <taxon>Dermatophagoidinae</taxon>
        <taxon>Dermatophagoides</taxon>
    </lineage>
</organism>
<evidence type="ECO:0000313" key="2">
    <source>
        <dbReference type="Proteomes" id="UP000790347"/>
    </source>
</evidence>
<comment type="caution">
    <text evidence="1">The sequence shown here is derived from an EMBL/GenBank/DDBJ whole genome shotgun (WGS) entry which is preliminary data.</text>
</comment>
<dbReference type="Proteomes" id="UP000790347">
    <property type="component" value="Unassembled WGS sequence"/>
</dbReference>
<accession>A0A922I6P8</accession>
<proteinExistence type="predicted"/>
<name>A0A922I6P8_DERFA</name>
<reference evidence="1" key="2">
    <citation type="journal article" date="2022" name="Res Sq">
        <title>Comparative Genomics Reveals Insights into the Divergent Evolution of Astigmatic Mites and Household Pest Adaptations.</title>
        <authorList>
            <person name="Xiong Q."/>
            <person name="Wan A.T.-Y."/>
            <person name="Liu X.-Y."/>
            <person name="Fung C.S.-H."/>
            <person name="Xiao X."/>
            <person name="Malainual N."/>
            <person name="Hou J."/>
            <person name="Wang L."/>
            <person name="Wang M."/>
            <person name="Yang K."/>
            <person name="Cui Y."/>
            <person name="Leung E."/>
            <person name="Nong W."/>
            <person name="Shin S.-K."/>
            <person name="Au S."/>
            <person name="Jeong K.Y."/>
            <person name="Chew F.T."/>
            <person name="Hui J."/>
            <person name="Leung T.F."/>
            <person name="Tungtrongchitr A."/>
            <person name="Zhong N."/>
            <person name="Liu Z."/>
            <person name="Tsui S."/>
        </authorList>
    </citation>
    <scope>NUCLEOTIDE SEQUENCE</scope>
    <source>
        <strain evidence="1">Derf</strain>
        <tissue evidence="1">Whole organism</tissue>
    </source>
</reference>
<dbReference type="EMBL" id="ASGP02000002">
    <property type="protein sequence ID" value="KAH9522283.1"/>
    <property type="molecule type" value="Genomic_DNA"/>
</dbReference>
<evidence type="ECO:0000313" key="1">
    <source>
        <dbReference type="EMBL" id="KAH9522283.1"/>
    </source>
</evidence>